<keyword evidence="3" id="KW-1185">Reference proteome</keyword>
<organism evidence="2 3">
    <name type="scientific">Algimonas ampicilliniresistens</name>
    <dbReference type="NCBI Taxonomy" id="1298735"/>
    <lineage>
        <taxon>Bacteria</taxon>
        <taxon>Pseudomonadati</taxon>
        <taxon>Pseudomonadota</taxon>
        <taxon>Alphaproteobacteria</taxon>
        <taxon>Maricaulales</taxon>
        <taxon>Robiginitomaculaceae</taxon>
        <taxon>Algimonas</taxon>
    </lineage>
</organism>
<evidence type="ECO:0000313" key="2">
    <source>
        <dbReference type="EMBL" id="GLQ25164.1"/>
    </source>
</evidence>
<proteinExistence type="predicted"/>
<reference evidence="2" key="2">
    <citation type="submission" date="2023-01" db="EMBL/GenBank/DDBJ databases">
        <title>Draft genome sequence of Algimonas ampicilliniresistens strain NBRC 108219.</title>
        <authorList>
            <person name="Sun Q."/>
            <person name="Mori K."/>
        </authorList>
    </citation>
    <scope>NUCLEOTIDE SEQUENCE</scope>
    <source>
        <strain evidence="2">NBRC 108219</strain>
    </source>
</reference>
<comment type="caution">
    <text evidence="2">The sequence shown here is derived from an EMBL/GenBank/DDBJ whole genome shotgun (WGS) entry which is preliminary data.</text>
</comment>
<dbReference type="Gene3D" id="3.40.630.30">
    <property type="match status" value="1"/>
</dbReference>
<reference evidence="2" key="1">
    <citation type="journal article" date="2014" name="Int. J. Syst. Evol. Microbiol.">
        <title>Complete genome of a new Firmicutes species belonging to the dominant human colonic microbiota ('Ruminococcus bicirculans') reveals two chromosomes and a selective capacity to utilize plant glucans.</title>
        <authorList>
            <consortium name="NISC Comparative Sequencing Program"/>
            <person name="Wegmann U."/>
            <person name="Louis P."/>
            <person name="Goesmann A."/>
            <person name="Henrissat B."/>
            <person name="Duncan S.H."/>
            <person name="Flint H.J."/>
        </authorList>
    </citation>
    <scope>NUCLEOTIDE SEQUENCE</scope>
    <source>
        <strain evidence="2">NBRC 108219</strain>
    </source>
</reference>
<gene>
    <name evidence="2" type="ORF">GCM10007853_30380</name>
</gene>
<feature type="domain" description="N-acetyltransferase" evidence="1">
    <location>
        <begin position="11"/>
        <end position="99"/>
    </location>
</feature>
<name>A0ABQ5VDP1_9PROT</name>
<dbReference type="InterPro" id="IPR031165">
    <property type="entry name" value="GNAT_YJDJ"/>
</dbReference>
<accession>A0ABQ5VDP1</accession>
<dbReference type="Proteomes" id="UP001161391">
    <property type="component" value="Unassembled WGS sequence"/>
</dbReference>
<dbReference type="SUPFAM" id="SSF55729">
    <property type="entry name" value="Acyl-CoA N-acyltransferases (Nat)"/>
    <property type="match status" value="1"/>
</dbReference>
<evidence type="ECO:0000259" key="1">
    <source>
        <dbReference type="PROSITE" id="PS51729"/>
    </source>
</evidence>
<dbReference type="Pfam" id="PF14542">
    <property type="entry name" value="Acetyltransf_CG"/>
    <property type="match status" value="1"/>
</dbReference>
<dbReference type="RefSeq" id="WP_284392398.1">
    <property type="nucleotide sequence ID" value="NZ_BSNK01000002.1"/>
</dbReference>
<dbReference type="PROSITE" id="PS51729">
    <property type="entry name" value="GNAT_YJDJ"/>
    <property type="match status" value="1"/>
</dbReference>
<dbReference type="InterPro" id="IPR016181">
    <property type="entry name" value="Acyl_CoA_acyltransferase"/>
</dbReference>
<evidence type="ECO:0000313" key="3">
    <source>
        <dbReference type="Proteomes" id="UP001161391"/>
    </source>
</evidence>
<sequence length="105" mass="11521">MTDLEINISRMDETKGGKLIATVIGREGEAEMTWSSTGDALRIVDHTAVADSLRGAGVGLALADRMVEEARADGVRLYPLCPFFLATARKHPEWHDVVEMPQAKR</sequence>
<protein>
    <submittedName>
        <fullName evidence="2">N-acetyltransferase</fullName>
    </submittedName>
</protein>
<dbReference type="EMBL" id="BSNK01000002">
    <property type="protein sequence ID" value="GLQ25164.1"/>
    <property type="molecule type" value="Genomic_DNA"/>
</dbReference>